<reference evidence="2" key="1">
    <citation type="submission" date="2021-02" db="EMBL/GenBank/DDBJ databases">
        <title>Natrosporangium hydrolyticum gen. nov., sp. nov, a haloalkaliphilic actinobacterium from a soda solonchak soil.</title>
        <authorList>
            <person name="Sorokin D.Y."/>
            <person name="Khijniak T.V."/>
            <person name="Zakharycheva A.P."/>
            <person name="Boueva O.V."/>
            <person name="Ariskina E.V."/>
            <person name="Hahnke R.L."/>
            <person name="Bunk B."/>
            <person name="Sproer C."/>
            <person name="Schumann P."/>
            <person name="Evtushenko L.I."/>
            <person name="Kublanov I.V."/>
        </authorList>
    </citation>
    <scope>NUCLEOTIDE SEQUENCE</scope>
    <source>
        <strain evidence="2">DSM 106523</strain>
    </source>
</reference>
<dbReference type="Pfam" id="PF11950">
    <property type="entry name" value="DUF3467"/>
    <property type="match status" value="1"/>
</dbReference>
<organism evidence="2 3">
    <name type="scientific">Natronosporangium hydrolyticum</name>
    <dbReference type="NCBI Taxonomy" id="2811111"/>
    <lineage>
        <taxon>Bacteria</taxon>
        <taxon>Bacillati</taxon>
        <taxon>Actinomycetota</taxon>
        <taxon>Actinomycetes</taxon>
        <taxon>Micromonosporales</taxon>
        <taxon>Micromonosporaceae</taxon>
        <taxon>Natronosporangium</taxon>
    </lineage>
</organism>
<sequence>MSEPSQPQPSMPRRLSLSTSPDIESGVYADFVSVWHQPHQFVLDFSVHTSPPQVVEADGKQVLNVPARMVARVRLRPEQIFEIMKALNQQLSRWEKEQGRAPRPEEPPTGRPPADG</sequence>
<proteinExistence type="predicted"/>
<protein>
    <submittedName>
        <fullName evidence="2">DUF3467 domain-containing protein</fullName>
    </submittedName>
</protein>
<dbReference type="InterPro" id="IPR021857">
    <property type="entry name" value="DUF3467"/>
</dbReference>
<feature type="region of interest" description="Disordered" evidence="1">
    <location>
        <begin position="92"/>
        <end position="116"/>
    </location>
</feature>
<evidence type="ECO:0000313" key="3">
    <source>
        <dbReference type="Proteomes" id="UP000662857"/>
    </source>
</evidence>
<keyword evidence="3" id="KW-1185">Reference proteome</keyword>
<feature type="region of interest" description="Disordered" evidence="1">
    <location>
        <begin position="1"/>
        <end position="20"/>
    </location>
</feature>
<evidence type="ECO:0000256" key="1">
    <source>
        <dbReference type="SAM" id="MobiDB-lite"/>
    </source>
</evidence>
<dbReference type="RefSeq" id="WP_239677169.1">
    <property type="nucleotide sequence ID" value="NZ_CP070499.1"/>
</dbReference>
<dbReference type="Proteomes" id="UP000662857">
    <property type="component" value="Chromosome"/>
</dbReference>
<feature type="compositionally biased region" description="Basic and acidic residues" evidence="1">
    <location>
        <begin position="93"/>
        <end position="108"/>
    </location>
</feature>
<accession>A0A895YI20</accession>
<evidence type="ECO:0000313" key="2">
    <source>
        <dbReference type="EMBL" id="QSB15003.1"/>
    </source>
</evidence>
<gene>
    <name evidence="2" type="ORF">JQS43_01015</name>
</gene>
<dbReference type="AlphaFoldDB" id="A0A895YI20"/>
<feature type="compositionally biased region" description="Pro residues" evidence="1">
    <location>
        <begin position="1"/>
        <end position="10"/>
    </location>
</feature>
<dbReference type="EMBL" id="CP070499">
    <property type="protein sequence ID" value="QSB15003.1"/>
    <property type="molecule type" value="Genomic_DNA"/>
</dbReference>
<dbReference type="KEGG" id="nhy:JQS43_01015"/>
<name>A0A895YI20_9ACTN</name>